<organism evidence="2 3">
    <name type="scientific">Tetrabaena socialis</name>
    <dbReference type="NCBI Taxonomy" id="47790"/>
    <lineage>
        <taxon>Eukaryota</taxon>
        <taxon>Viridiplantae</taxon>
        <taxon>Chlorophyta</taxon>
        <taxon>core chlorophytes</taxon>
        <taxon>Chlorophyceae</taxon>
        <taxon>CS clade</taxon>
        <taxon>Chlamydomonadales</taxon>
        <taxon>Tetrabaenaceae</taxon>
        <taxon>Tetrabaena</taxon>
    </lineage>
</organism>
<reference evidence="2 3" key="1">
    <citation type="journal article" date="2017" name="Mol. Biol. Evol.">
        <title>The 4-celled Tetrabaena socialis nuclear genome reveals the essential components for genetic control of cell number at the origin of multicellularity in the volvocine lineage.</title>
        <authorList>
            <person name="Featherston J."/>
            <person name="Arakaki Y."/>
            <person name="Hanschen E.R."/>
            <person name="Ferris P.J."/>
            <person name="Michod R.E."/>
            <person name="Olson B.J.S.C."/>
            <person name="Nozaki H."/>
            <person name="Durand P.M."/>
        </authorList>
    </citation>
    <scope>NUCLEOTIDE SEQUENCE [LARGE SCALE GENOMIC DNA]</scope>
    <source>
        <strain evidence="2 3">NIES-571</strain>
    </source>
</reference>
<sequence length="187" mass="19472">MPAVGHGPAPGAGPVTSYADVGKRSAYLHDLHASKGFLNIDNSVLGDAACVVVQAAAALEGGAQGFTAADRALLQNVQTGLQNVQAEMSGVKLLLKVKGDNAEKRFANSMSVCGDHKLQPLLREEEGGQGVGSAPPAGIFPPTLDDAGALSNQQLNDLADFYGRPFPGNSLAERRGSLYGFILLFRR</sequence>
<accession>A0A2J8AEY6</accession>
<dbReference type="EMBL" id="PGGS01000039">
    <property type="protein sequence ID" value="PNH11069.1"/>
    <property type="molecule type" value="Genomic_DNA"/>
</dbReference>
<dbReference type="EMBL" id="PGGS01000955">
    <property type="protein sequence ID" value="PNH01277.1"/>
    <property type="molecule type" value="Genomic_DNA"/>
</dbReference>
<evidence type="ECO:0000313" key="3">
    <source>
        <dbReference type="Proteomes" id="UP000236333"/>
    </source>
</evidence>
<name>A0A2J8AEY6_9CHLO</name>
<gene>
    <name evidence="2" type="ORF">TSOC_002139</name>
    <name evidence="1" type="ORF">TSOC_012850</name>
</gene>
<dbReference type="Proteomes" id="UP000236333">
    <property type="component" value="Unassembled WGS sequence"/>
</dbReference>
<dbReference type="OrthoDB" id="554472at2759"/>
<protein>
    <submittedName>
        <fullName evidence="2">Uncharacterized protein</fullName>
    </submittedName>
</protein>
<evidence type="ECO:0000313" key="1">
    <source>
        <dbReference type="EMBL" id="PNH01277.1"/>
    </source>
</evidence>
<comment type="caution">
    <text evidence="2">The sequence shown here is derived from an EMBL/GenBank/DDBJ whole genome shotgun (WGS) entry which is preliminary data.</text>
</comment>
<keyword evidence="3" id="KW-1185">Reference proteome</keyword>
<proteinExistence type="predicted"/>
<dbReference type="AlphaFoldDB" id="A0A2J8AEY6"/>
<evidence type="ECO:0000313" key="2">
    <source>
        <dbReference type="EMBL" id="PNH11069.1"/>
    </source>
</evidence>